<keyword evidence="4" id="KW-0449">Lipoprotein</keyword>
<evidence type="ECO:0000256" key="3">
    <source>
        <dbReference type="SAM" id="SignalP"/>
    </source>
</evidence>
<organism evidence="4 5">
    <name type="scientific">Pseudoalteromonas rhizosphaerae</name>
    <dbReference type="NCBI Taxonomy" id="2518973"/>
    <lineage>
        <taxon>Bacteria</taxon>
        <taxon>Pseudomonadati</taxon>
        <taxon>Pseudomonadota</taxon>
        <taxon>Gammaproteobacteria</taxon>
        <taxon>Alteromonadales</taxon>
        <taxon>Pseudoalteromonadaceae</taxon>
        <taxon>Pseudoalteromonas</taxon>
    </lineage>
</organism>
<reference evidence="4 5" key="1">
    <citation type="submission" date="2024-11" db="EMBL/GenBank/DDBJ databases">
        <title>The Natural Products Discovery Center: Release of the First 8490 Sequenced Strains for Exploring Actinobacteria Biosynthetic Diversity.</title>
        <authorList>
            <person name="Kalkreuter E."/>
            <person name="Kautsar S.A."/>
            <person name="Yang D."/>
            <person name="Bader C.D."/>
            <person name="Teijaro C.N."/>
            <person name="Fluegel L."/>
            <person name="Davis C.M."/>
            <person name="Simpson J.R."/>
            <person name="Lauterbach L."/>
            <person name="Steele A.D."/>
            <person name="Gui C."/>
            <person name="Meng S."/>
            <person name="Li G."/>
            <person name="Viehrig K."/>
            <person name="Ye F."/>
            <person name="Su P."/>
            <person name="Kiefer A.F."/>
            <person name="Nichols A."/>
            <person name="Cepeda A.J."/>
            <person name="Yan W."/>
            <person name="Fan B."/>
            <person name="Jiang Y."/>
            <person name="Adhikari A."/>
            <person name="Zheng C.-J."/>
            <person name="Schuster L."/>
            <person name="Cowan T.M."/>
            <person name="Smanski M.J."/>
            <person name="Chevrette M.G."/>
            <person name="De Carvalho L.P.S."/>
            <person name="Shen B."/>
        </authorList>
    </citation>
    <scope>NUCLEOTIDE SEQUENCE [LARGE SCALE GENOMIC DNA]</scope>
    <source>
        <strain evidence="4 5">NPDC078403</strain>
    </source>
</reference>
<protein>
    <recommendedName>
        <fullName evidence="1">Type IV secretion system putative lipoprotein virB7</fullName>
    </recommendedName>
</protein>
<accession>A0ABW8L4S2</accession>
<feature type="signal peptide" evidence="3">
    <location>
        <begin position="1"/>
        <end position="18"/>
    </location>
</feature>
<dbReference type="Pfam" id="PF08139">
    <property type="entry name" value="LPAM_1"/>
    <property type="match status" value="1"/>
</dbReference>
<dbReference type="PROSITE" id="PS51257">
    <property type="entry name" value="PROKAR_LIPOPROTEIN"/>
    <property type="match status" value="1"/>
</dbReference>
<evidence type="ECO:0000256" key="2">
    <source>
        <dbReference type="ARBA" id="ARBA00022729"/>
    </source>
</evidence>
<dbReference type="RefSeq" id="WP_182719567.1">
    <property type="nucleotide sequence ID" value="NZ_JBJDOT010000036.1"/>
</dbReference>
<dbReference type="InterPro" id="IPR012640">
    <property type="entry name" value="Membr_lipoprot_lipid_attach_CS"/>
</dbReference>
<evidence type="ECO:0000256" key="1">
    <source>
        <dbReference type="ARBA" id="ARBA00017922"/>
    </source>
</evidence>
<feature type="chain" id="PRO_5046716995" description="Type IV secretion system putative lipoprotein virB7" evidence="3">
    <location>
        <begin position="19"/>
        <end position="106"/>
    </location>
</feature>
<comment type="caution">
    <text evidence="4">The sequence shown here is derived from an EMBL/GenBank/DDBJ whole genome shotgun (WGS) entry which is preliminary data.</text>
</comment>
<evidence type="ECO:0000313" key="5">
    <source>
        <dbReference type="Proteomes" id="UP001620262"/>
    </source>
</evidence>
<keyword evidence="2 3" id="KW-0732">Signal</keyword>
<sequence length="106" mass="11863">MKKIVITLFIMLALSACSKPIPADKFAYIGYWQGPGMYLEILPDGTFDYQRGGTSISSSVDEFDGDNFLVDMLIMNTTFEVSQPPFFSDGQWSMVVDGVRLTRTDD</sequence>
<gene>
    <name evidence="4" type="ORF">ACI2JU_19680</name>
</gene>
<dbReference type="Proteomes" id="UP001620262">
    <property type="component" value="Unassembled WGS sequence"/>
</dbReference>
<dbReference type="EMBL" id="JBJDOT010000036">
    <property type="protein sequence ID" value="MFK3866074.1"/>
    <property type="molecule type" value="Genomic_DNA"/>
</dbReference>
<name>A0ABW8L4S2_9GAMM</name>
<evidence type="ECO:0000313" key="4">
    <source>
        <dbReference type="EMBL" id="MFK3866074.1"/>
    </source>
</evidence>
<proteinExistence type="predicted"/>
<keyword evidence="5" id="KW-1185">Reference proteome</keyword>